<dbReference type="InterPro" id="IPR036249">
    <property type="entry name" value="Thioredoxin-like_sf"/>
</dbReference>
<dbReference type="Pfam" id="PF08534">
    <property type="entry name" value="Redoxin"/>
    <property type="match status" value="1"/>
</dbReference>
<comment type="subunit">
    <text evidence="6">Homodimer.</text>
</comment>
<proteinExistence type="inferred from homology"/>
<feature type="active site" description="Cysteine sulfenic acid (-SOH) intermediate" evidence="6">
    <location>
        <position position="78"/>
    </location>
</feature>
<dbReference type="InterPro" id="IPR013766">
    <property type="entry name" value="Thioredoxin_domain"/>
</dbReference>
<dbReference type="Proteomes" id="UP000038200">
    <property type="component" value="Unassembled WGS sequence"/>
</dbReference>
<dbReference type="PROSITE" id="PS51352">
    <property type="entry name" value="THIOREDOXIN_2"/>
    <property type="match status" value="1"/>
</dbReference>
<dbReference type="HAMAP" id="MF_00269">
    <property type="entry name" value="Tpx"/>
    <property type="match status" value="1"/>
</dbReference>
<dbReference type="PROSITE" id="PS01265">
    <property type="entry name" value="TPX"/>
    <property type="match status" value="1"/>
</dbReference>
<dbReference type="AlphaFoldDB" id="A0A0B7IWP8"/>
<evidence type="ECO:0000313" key="9">
    <source>
        <dbReference type="Proteomes" id="UP000038200"/>
    </source>
</evidence>
<comment type="similarity">
    <text evidence="6">Belongs to the peroxiredoxin family. Tpx subfamily.</text>
</comment>
<evidence type="ECO:0000256" key="5">
    <source>
        <dbReference type="ARBA" id="ARBA00023284"/>
    </source>
</evidence>
<dbReference type="PANTHER" id="PTHR43110:SF1">
    <property type="entry name" value="THIOL PEROXIDASE"/>
    <property type="match status" value="1"/>
</dbReference>
<dbReference type="EC" id="1.11.1.24" evidence="6"/>
<evidence type="ECO:0000256" key="6">
    <source>
        <dbReference type="HAMAP-Rule" id="MF_00269"/>
    </source>
</evidence>
<comment type="function">
    <text evidence="6">Thiol-specific peroxidase that catalyzes the reduction of hydrogen peroxide and organic hydroperoxides to water and alcohols, respectively. Plays a role in cell protection against oxidative stress by detoxifying peroxides.</text>
</comment>
<comment type="miscellaneous">
    <text evidence="6">The active site is a conserved redox-active cysteine residue, the peroxidatic cysteine (C(P)), which makes the nucleophilic attack on the peroxide substrate. The peroxide oxidizes the C(P)-SH to cysteine sulfenic acid (C(P)-SOH), which then reacts with another cysteine residue, the resolving cysteine (C(R)), to form a disulfide bridge. The disulfide is subsequently reduced by an appropriate electron donor to complete the catalytic cycle. In this atypical 2-Cys peroxiredoxin, C(R) is present in the same subunit to form an intramolecular disulfide. The disulfide is subsequently reduced by thioredoxin.</text>
</comment>
<dbReference type="STRING" id="1848903.CCAND38_120026"/>
<feature type="domain" description="Thioredoxin" evidence="7">
    <location>
        <begin position="36"/>
        <end position="182"/>
    </location>
</feature>
<dbReference type="InterPro" id="IPR018219">
    <property type="entry name" value="Tpx_CS"/>
</dbReference>
<feature type="disulfide bond" description="Redox-active" evidence="6">
    <location>
        <begin position="78"/>
        <end position="112"/>
    </location>
</feature>
<dbReference type="NCBIfam" id="NF001808">
    <property type="entry name" value="PRK00522.1"/>
    <property type="match status" value="1"/>
</dbReference>
<accession>A0A0B7IWP8</accession>
<gene>
    <name evidence="6 8" type="primary">tpx</name>
    <name evidence="8" type="ORF">CCAND93_870026</name>
</gene>
<dbReference type="InterPro" id="IPR002065">
    <property type="entry name" value="TPX"/>
</dbReference>
<dbReference type="EMBL" id="CDOL01000280">
    <property type="protein sequence ID" value="CEN54403.1"/>
    <property type="molecule type" value="Genomic_DNA"/>
</dbReference>
<dbReference type="InterPro" id="IPR050455">
    <property type="entry name" value="Tpx_Peroxidase_subfamily"/>
</dbReference>
<evidence type="ECO:0000259" key="7">
    <source>
        <dbReference type="PROSITE" id="PS51352"/>
    </source>
</evidence>
<dbReference type="SUPFAM" id="SSF52833">
    <property type="entry name" value="Thioredoxin-like"/>
    <property type="match status" value="1"/>
</dbReference>
<dbReference type="Gene3D" id="3.40.30.10">
    <property type="entry name" value="Glutaredoxin"/>
    <property type="match status" value="1"/>
</dbReference>
<protein>
    <recommendedName>
        <fullName evidence="6">Thiol peroxidase</fullName>
        <shortName evidence="6">Tpx</shortName>
        <ecNumber evidence="6">1.11.1.24</ecNumber>
    </recommendedName>
    <alternativeName>
        <fullName evidence="6">Peroxiredoxin tpx</fullName>
        <shortName evidence="6">Prx</shortName>
    </alternativeName>
    <alternativeName>
        <fullName evidence="6">Thioredoxin peroxidase</fullName>
    </alternativeName>
    <alternativeName>
        <fullName evidence="6">Thioredoxin-dependent peroxiredoxin</fullName>
    </alternativeName>
</protein>
<dbReference type="InterPro" id="IPR013740">
    <property type="entry name" value="Redoxin"/>
</dbReference>
<evidence type="ECO:0000256" key="4">
    <source>
        <dbReference type="ARBA" id="ARBA00023157"/>
    </source>
</evidence>
<dbReference type="CDD" id="cd03014">
    <property type="entry name" value="PRX_Atyp2cys"/>
    <property type="match status" value="1"/>
</dbReference>
<evidence type="ECO:0000256" key="2">
    <source>
        <dbReference type="ARBA" id="ARBA00022862"/>
    </source>
</evidence>
<keyword evidence="2 6" id="KW-0049">Antioxidant</keyword>
<organism evidence="8 9">
    <name type="scientific">Capnocytophaga canis</name>
    <dbReference type="NCBI Taxonomy" id="1848903"/>
    <lineage>
        <taxon>Bacteria</taxon>
        <taxon>Pseudomonadati</taxon>
        <taxon>Bacteroidota</taxon>
        <taxon>Flavobacteriia</taxon>
        <taxon>Flavobacteriales</taxon>
        <taxon>Flavobacteriaceae</taxon>
        <taxon>Capnocytophaga</taxon>
    </lineage>
</organism>
<name>A0A0B7IWP8_9FLAO</name>
<evidence type="ECO:0000256" key="3">
    <source>
        <dbReference type="ARBA" id="ARBA00023002"/>
    </source>
</evidence>
<evidence type="ECO:0000256" key="1">
    <source>
        <dbReference type="ARBA" id="ARBA00022559"/>
    </source>
</evidence>
<keyword evidence="5 6" id="KW-0676">Redox-active center</keyword>
<sequence>MFFFTYLCGYGLKNRIIIMATITFKGGAVHTQGELPQVGAVAPDFKAVKTDLSEVSLQDFKGKKLVLNIFPSIDTGVCATSARRFHQEVAALDNVVIACISKDLPFAFSRFCAAEGIDDLVMLSDFRGEFSQNYHVTFTDGPLKGLLSRCIVVIDEKGHVIHNEQVAETANEPNYAAALAKL</sequence>
<comment type="catalytic activity">
    <reaction evidence="6">
        <text>a hydroperoxide + [thioredoxin]-dithiol = an alcohol + [thioredoxin]-disulfide + H2O</text>
        <dbReference type="Rhea" id="RHEA:62620"/>
        <dbReference type="Rhea" id="RHEA-COMP:10698"/>
        <dbReference type="Rhea" id="RHEA-COMP:10700"/>
        <dbReference type="ChEBI" id="CHEBI:15377"/>
        <dbReference type="ChEBI" id="CHEBI:29950"/>
        <dbReference type="ChEBI" id="CHEBI:30879"/>
        <dbReference type="ChEBI" id="CHEBI:35924"/>
        <dbReference type="ChEBI" id="CHEBI:50058"/>
        <dbReference type="EC" id="1.11.1.24"/>
    </reaction>
</comment>
<reference evidence="8 9" key="1">
    <citation type="submission" date="2015-01" db="EMBL/GenBank/DDBJ databases">
        <authorList>
            <person name="Xiang T."/>
            <person name="Song Y."/>
            <person name="Huang L."/>
            <person name="Wang B."/>
            <person name="Wu P."/>
        </authorList>
    </citation>
    <scope>NUCLEOTIDE SEQUENCE [LARGE SCALE GENOMIC DNA]</scope>
    <source>
        <strain evidence="8 9">CcD93</strain>
    </source>
</reference>
<keyword evidence="1 6" id="KW-0575">Peroxidase</keyword>
<evidence type="ECO:0000313" key="8">
    <source>
        <dbReference type="EMBL" id="CEN54403.1"/>
    </source>
</evidence>
<dbReference type="PANTHER" id="PTHR43110">
    <property type="entry name" value="THIOL PEROXIDASE"/>
    <property type="match status" value="1"/>
</dbReference>
<dbReference type="GO" id="GO:0008379">
    <property type="term" value="F:thioredoxin peroxidase activity"/>
    <property type="evidence" value="ECO:0007669"/>
    <property type="project" value="UniProtKB-UniRule"/>
</dbReference>
<keyword evidence="3 6" id="KW-0560">Oxidoreductase</keyword>
<keyword evidence="4 6" id="KW-1015">Disulfide bond</keyword>